<evidence type="ECO:0000313" key="10">
    <source>
        <dbReference type="EMBL" id="TWT98021.1"/>
    </source>
</evidence>
<dbReference type="PANTHER" id="PTHR11482:SF6">
    <property type="entry name" value="ORNITHINE DECARBOXYLASE 1-RELATED"/>
    <property type="match status" value="1"/>
</dbReference>
<protein>
    <recommendedName>
        <fullName evidence="6">ornithine decarboxylase</fullName>
        <ecNumber evidence="6">4.1.1.17</ecNumber>
    </recommendedName>
</protein>
<dbReference type="AlphaFoldDB" id="A0A5C6AG31"/>
<dbReference type="GO" id="GO:0033387">
    <property type="term" value="P:putrescine biosynthetic process from arginine, via ornithine"/>
    <property type="evidence" value="ECO:0007669"/>
    <property type="project" value="TreeGrafter"/>
</dbReference>
<comment type="similarity">
    <text evidence="2">Belongs to the Orn/Lys/Arg decarboxylase class-II family.</text>
</comment>
<dbReference type="SUPFAM" id="SSF51419">
    <property type="entry name" value="PLP-binding barrel"/>
    <property type="match status" value="1"/>
</dbReference>
<keyword evidence="3 8" id="KW-0663">Pyridoxal phosphate</keyword>
<evidence type="ECO:0000256" key="3">
    <source>
        <dbReference type="ARBA" id="ARBA00022898"/>
    </source>
</evidence>
<evidence type="ECO:0000259" key="9">
    <source>
        <dbReference type="Pfam" id="PF02784"/>
    </source>
</evidence>
<proteinExistence type="inferred from homology"/>
<dbReference type="PROSITE" id="PS00879">
    <property type="entry name" value="ODR_DC_2_2"/>
    <property type="match status" value="1"/>
</dbReference>
<feature type="modified residue" description="N6-(pyridoxal phosphate)lysine" evidence="8">
    <location>
        <position position="71"/>
    </location>
</feature>
<dbReference type="EMBL" id="SJPR01000002">
    <property type="protein sequence ID" value="TWT98021.1"/>
    <property type="molecule type" value="Genomic_DNA"/>
</dbReference>
<comment type="caution">
    <text evidence="10">The sequence shown here is derived from an EMBL/GenBank/DDBJ whole genome shotgun (WGS) entry which is preliminary data.</text>
</comment>
<gene>
    <name evidence="10" type="primary">ldc</name>
    <name evidence="10" type="ORF">Pla108_21760</name>
</gene>
<dbReference type="InterPro" id="IPR022653">
    <property type="entry name" value="De-COase2_pyr-phos_BS"/>
</dbReference>
<dbReference type="PANTHER" id="PTHR11482">
    <property type="entry name" value="ARGININE/DIAMINOPIMELATE/ORNITHINE DECARBOXYLASE"/>
    <property type="match status" value="1"/>
</dbReference>
<evidence type="ECO:0000256" key="1">
    <source>
        <dbReference type="ARBA" id="ARBA00001933"/>
    </source>
</evidence>
<dbReference type="InterPro" id="IPR000183">
    <property type="entry name" value="Orn/DAP/Arg_de-COase"/>
</dbReference>
<evidence type="ECO:0000256" key="5">
    <source>
        <dbReference type="ARBA" id="ARBA00034115"/>
    </source>
</evidence>
<dbReference type="Proteomes" id="UP000317421">
    <property type="component" value="Unassembled WGS sequence"/>
</dbReference>
<dbReference type="Gene3D" id="2.40.37.10">
    <property type="entry name" value="Lyase, Ornithine Decarboxylase, Chain A, domain 1"/>
    <property type="match status" value="1"/>
</dbReference>
<evidence type="ECO:0000256" key="8">
    <source>
        <dbReference type="PIRSR" id="PIRSR600183-50"/>
    </source>
</evidence>
<evidence type="ECO:0000256" key="2">
    <source>
        <dbReference type="ARBA" id="ARBA00008872"/>
    </source>
</evidence>
<evidence type="ECO:0000313" key="11">
    <source>
        <dbReference type="Proteomes" id="UP000317421"/>
    </source>
</evidence>
<dbReference type="GO" id="GO:0005737">
    <property type="term" value="C:cytoplasm"/>
    <property type="evidence" value="ECO:0007669"/>
    <property type="project" value="TreeGrafter"/>
</dbReference>
<dbReference type="InterPro" id="IPR029066">
    <property type="entry name" value="PLP-binding_barrel"/>
</dbReference>
<keyword evidence="4 10" id="KW-0456">Lyase</keyword>
<dbReference type="RefSeq" id="WP_146444908.1">
    <property type="nucleotide sequence ID" value="NZ_SJPR01000002.1"/>
</dbReference>
<dbReference type="Gene3D" id="3.20.20.10">
    <property type="entry name" value="Alanine racemase"/>
    <property type="match status" value="1"/>
</dbReference>
<dbReference type="PRINTS" id="PR01179">
    <property type="entry name" value="ODADCRBXLASE"/>
</dbReference>
<dbReference type="SUPFAM" id="SSF50621">
    <property type="entry name" value="Alanine racemase C-terminal domain-like"/>
    <property type="match status" value="1"/>
</dbReference>
<keyword evidence="11" id="KW-1185">Reference proteome</keyword>
<sequence length="410" mass="44380">MPAKHAAPASAVLETSPAQGASTLPSAKLEAFLADCQLPTPFVVVDTEVVAQRYDALQDALPMADLFYAVKANPARPILDTLIGRGSFFDVASLGEIEHCLAAGVTSDRLSFGNTIKKRAHVERAYNLGVRLFAFDAEPELDKLSQTAPDATVFCRVLCDGKGAEWPLSRKFGCDPDEAERLLHLAADRGLRVGVSFHVGSQQGNVDAWDAAIETAARLARSLMGRTEPVRLDVVNVGGGFPGIYQREMPSIDLYGEAIAASLARHFTPLYGDYLPRIIAEPGRYLVADAGVLRTEVILVSRKHELDEKRWVYIDCGKFGGLAETMEEAIRYKIRTPHDEAVENGAPVGAVIIAGPSCDSADVLYEKTDYRMPIALAEGDQVDFLSTGAYTTTYSSVGFNGFAPLADYYI</sequence>
<dbReference type="GO" id="GO:0004586">
    <property type="term" value="F:ornithine decarboxylase activity"/>
    <property type="evidence" value="ECO:0007669"/>
    <property type="project" value="UniProtKB-EC"/>
</dbReference>
<evidence type="ECO:0000256" key="7">
    <source>
        <dbReference type="ARBA" id="ARBA00049127"/>
    </source>
</evidence>
<dbReference type="FunFam" id="2.40.37.10:FF:000004">
    <property type="entry name" value="Ornithine decarboxylase"/>
    <property type="match status" value="1"/>
</dbReference>
<comment type="cofactor">
    <cofactor evidence="1 8">
        <name>pyridoxal 5'-phosphate</name>
        <dbReference type="ChEBI" id="CHEBI:597326"/>
    </cofactor>
</comment>
<accession>A0A5C6AG31</accession>
<reference evidence="10 11" key="1">
    <citation type="submission" date="2019-02" db="EMBL/GenBank/DDBJ databases">
        <title>Deep-cultivation of Planctomycetes and their phenomic and genomic characterization uncovers novel biology.</title>
        <authorList>
            <person name="Wiegand S."/>
            <person name="Jogler M."/>
            <person name="Boedeker C."/>
            <person name="Pinto D."/>
            <person name="Vollmers J."/>
            <person name="Rivas-Marin E."/>
            <person name="Kohn T."/>
            <person name="Peeters S.H."/>
            <person name="Heuer A."/>
            <person name="Rast P."/>
            <person name="Oberbeckmann S."/>
            <person name="Bunk B."/>
            <person name="Jeske O."/>
            <person name="Meyerdierks A."/>
            <person name="Storesund J.E."/>
            <person name="Kallscheuer N."/>
            <person name="Luecker S."/>
            <person name="Lage O.M."/>
            <person name="Pohl T."/>
            <person name="Merkel B.J."/>
            <person name="Hornburger P."/>
            <person name="Mueller R.-W."/>
            <person name="Bruemmer F."/>
            <person name="Labrenz M."/>
            <person name="Spormann A.M."/>
            <person name="Op Den Camp H."/>
            <person name="Overmann J."/>
            <person name="Amann R."/>
            <person name="Jetten M.S.M."/>
            <person name="Mascher T."/>
            <person name="Medema M.H."/>
            <person name="Devos D.P."/>
            <person name="Kaster A.-K."/>
            <person name="Ovreas L."/>
            <person name="Rohde M."/>
            <person name="Galperin M.Y."/>
            <person name="Jogler C."/>
        </authorList>
    </citation>
    <scope>NUCLEOTIDE SEQUENCE [LARGE SCALE GENOMIC DNA]</scope>
    <source>
        <strain evidence="10 11">Pla108</strain>
    </source>
</reference>
<name>A0A5C6AG31_9BACT</name>
<evidence type="ECO:0000256" key="4">
    <source>
        <dbReference type="ARBA" id="ARBA00023239"/>
    </source>
</evidence>
<evidence type="ECO:0000256" key="6">
    <source>
        <dbReference type="ARBA" id="ARBA00034138"/>
    </source>
</evidence>
<dbReference type="EC" id="4.1.1.17" evidence="6"/>
<dbReference type="OrthoDB" id="9802241at2"/>
<dbReference type="InterPro" id="IPR009006">
    <property type="entry name" value="Ala_racemase/Decarboxylase_C"/>
</dbReference>
<dbReference type="InterPro" id="IPR002433">
    <property type="entry name" value="Orn_de-COase"/>
</dbReference>
<dbReference type="InterPro" id="IPR022644">
    <property type="entry name" value="De-COase2_N"/>
</dbReference>
<dbReference type="InterPro" id="IPR022657">
    <property type="entry name" value="De-COase2_CS"/>
</dbReference>
<feature type="active site" description="Proton donor" evidence="8">
    <location>
        <position position="358"/>
    </location>
</feature>
<feature type="domain" description="Orn/DAP/Arg decarboxylase 2 N-terminal" evidence="9">
    <location>
        <begin position="50"/>
        <end position="288"/>
    </location>
</feature>
<dbReference type="PRINTS" id="PR01182">
    <property type="entry name" value="ORNDCRBXLASE"/>
</dbReference>
<dbReference type="PROSITE" id="PS00878">
    <property type="entry name" value="ODR_DC_2_1"/>
    <property type="match status" value="1"/>
</dbReference>
<dbReference type="CDD" id="cd00622">
    <property type="entry name" value="PLPDE_III_ODC"/>
    <property type="match status" value="1"/>
</dbReference>
<comment type="pathway">
    <text evidence="5">Amine and polyamine biosynthesis; putrescine biosynthesis via L-ornithine pathway; putrescine from L-ornithine: step 1/1.</text>
</comment>
<organism evidence="10 11">
    <name type="scientific">Botrimarina colliarenosi</name>
    <dbReference type="NCBI Taxonomy" id="2528001"/>
    <lineage>
        <taxon>Bacteria</taxon>
        <taxon>Pseudomonadati</taxon>
        <taxon>Planctomycetota</taxon>
        <taxon>Planctomycetia</taxon>
        <taxon>Pirellulales</taxon>
        <taxon>Lacipirellulaceae</taxon>
        <taxon>Botrimarina</taxon>
    </lineage>
</organism>
<dbReference type="FunFam" id="3.20.20.10:FF:000008">
    <property type="entry name" value="Ornithine decarboxylase"/>
    <property type="match status" value="1"/>
</dbReference>
<dbReference type="Pfam" id="PF02784">
    <property type="entry name" value="Orn_Arg_deC_N"/>
    <property type="match status" value="1"/>
</dbReference>
<comment type="catalytic activity">
    <reaction evidence="7">
        <text>L-ornithine + H(+) = putrescine + CO2</text>
        <dbReference type="Rhea" id="RHEA:22964"/>
        <dbReference type="ChEBI" id="CHEBI:15378"/>
        <dbReference type="ChEBI" id="CHEBI:16526"/>
        <dbReference type="ChEBI" id="CHEBI:46911"/>
        <dbReference type="ChEBI" id="CHEBI:326268"/>
        <dbReference type="EC" id="4.1.1.17"/>
    </reaction>
</comment>